<comment type="caution">
    <text evidence="2">The sequence shown here is derived from an EMBL/GenBank/DDBJ whole genome shotgun (WGS) entry which is preliminary data.</text>
</comment>
<sequence>MFTITPTTPPAFSFGHQSSRHRPNISSPLSSSPIRATNPSPPPCAHSTPFPSLQRHHSRQRDTQSSPITRQPSIFSPSHSPSHSHSHNHSHSGGNNSISNSANSANSTSSSKSRFATRNTRPNPVLRRREDLQESRRRLFLQNVRLRGEEKRWEMRGGEDELLKLEWWRLNRERQQANEAEAALYLAMERDLEAEEEELRRAAWEQQQQRPSSSSSSSWGGGEDVDAMMADAIAREEEAEMDALVSGLEEDDWEAQRRRRLPGSPHFSDDDDYDGLFLHLISQQDGQAARHSQDVEMT</sequence>
<proteinExistence type="predicted"/>
<feature type="region of interest" description="Disordered" evidence="1">
    <location>
        <begin position="1"/>
        <end position="130"/>
    </location>
</feature>
<reference evidence="2" key="2">
    <citation type="submission" date="2023-05" db="EMBL/GenBank/DDBJ databases">
        <authorList>
            <consortium name="Lawrence Berkeley National Laboratory"/>
            <person name="Steindorff A."/>
            <person name="Hensen N."/>
            <person name="Bonometti L."/>
            <person name="Westerberg I."/>
            <person name="Brannstrom I.O."/>
            <person name="Guillou S."/>
            <person name="Cros-Aarteil S."/>
            <person name="Calhoun S."/>
            <person name="Haridas S."/>
            <person name="Kuo A."/>
            <person name="Mondo S."/>
            <person name="Pangilinan J."/>
            <person name="Riley R."/>
            <person name="Labutti K."/>
            <person name="Andreopoulos B."/>
            <person name="Lipzen A."/>
            <person name="Chen C."/>
            <person name="Yanf M."/>
            <person name="Daum C."/>
            <person name="Ng V."/>
            <person name="Clum A."/>
            <person name="Ohm R."/>
            <person name="Martin F."/>
            <person name="Silar P."/>
            <person name="Natvig D."/>
            <person name="Lalanne C."/>
            <person name="Gautier V."/>
            <person name="Ament-Velasquez S.L."/>
            <person name="Kruys A."/>
            <person name="Hutchinson M.I."/>
            <person name="Powell A.J."/>
            <person name="Barry K."/>
            <person name="Miller A.N."/>
            <person name="Grigoriev I.V."/>
            <person name="Debuchy R."/>
            <person name="Gladieux P."/>
            <person name="Thoren M.H."/>
            <person name="Johannesson H."/>
        </authorList>
    </citation>
    <scope>NUCLEOTIDE SEQUENCE</scope>
    <source>
        <strain evidence="2">CBS 123565</strain>
    </source>
</reference>
<evidence type="ECO:0000313" key="2">
    <source>
        <dbReference type="EMBL" id="KAK4138874.1"/>
    </source>
</evidence>
<name>A0AAN6UTY5_9PEZI</name>
<feature type="compositionally biased region" description="Low complexity" evidence="1">
    <location>
        <begin position="91"/>
        <end position="113"/>
    </location>
</feature>
<dbReference type="EMBL" id="MU853401">
    <property type="protein sequence ID" value="KAK4138874.1"/>
    <property type="molecule type" value="Genomic_DNA"/>
</dbReference>
<accession>A0AAN6UTY5</accession>
<reference evidence="2" key="1">
    <citation type="journal article" date="2023" name="Mol. Phylogenet. Evol.">
        <title>Genome-scale phylogeny and comparative genomics of the fungal order Sordariales.</title>
        <authorList>
            <person name="Hensen N."/>
            <person name="Bonometti L."/>
            <person name="Westerberg I."/>
            <person name="Brannstrom I.O."/>
            <person name="Guillou S."/>
            <person name="Cros-Aarteil S."/>
            <person name="Calhoun S."/>
            <person name="Haridas S."/>
            <person name="Kuo A."/>
            <person name="Mondo S."/>
            <person name="Pangilinan J."/>
            <person name="Riley R."/>
            <person name="LaButti K."/>
            <person name="Andreopoulos B."/>
            <person name="Lipzen A."/>
            <person name="Chen C."/>
            <person name="Yan M."/>
            <person name="Daum C."/>
            <person name="Ng V."/>
            <person name="Clum A."/>
            <person name="Steindorff A."/>
            <person name="Ohm R.A."/>
            <person name="Martin F."/>
            <person name="Silar P."/>
            <person name="Natvig D.O."/>
            <person name="Lalanne C."/>
            <person name="Gautier V."/>
            <person name="Ament-Velasquez S.L."/>
            <person name="Kruys A."/>
            <person name="Hutchinson M.I."/>
            <person name="Powell A.J."/>
            <person name="Barry K."/>
            <person name="Miller A.N."/>
            <person name="Grigoriev I.V."/>
            <person name="Debuchy R."/>
            <person name="Gladieux P."/>
            <person name="Hiltunen Thoren M."/>
            <person name="Johannesson H."/>
        </authorList>
    </citation>
    <scope>NUCLEOTIDE SEQUENCE</scope>
    <source>
        <strain evidence="2">CBS 123565</strain>
    </source>
</reference>
<dbReference type="Proteomes" id="UP001304895">
    <property type="component" value="Unassembled WGS sequence"/>
</dbReference>
<evidence type="ECO:0000256" key="1">
    <source>
        <dbReference type="SAM" id="MobiDB-lite"/>
    </source>
</evidence>
<evidence type="ECO:0000313" key="3">
    <source>
        <dbReference type="Proteomes" id="UP001304895"/>
    </source>
</evidence>
<feature type="region of interest" description="Disordered" evidence="1">
    <location>
        <begin position="198"/>
        <end position="273"/>
    </location>
</feature>
<gene>
    <name evidence="2" type="ORF">BT67DRAFT_438180</name>
</gene>
<feature type="compositionally biased region" description="Low complexity" evidence="1">
    <location>
        <begin position="25"/>
        <end position="34"/>
    </location>
</feature>
<feature type="compositionally biased region" description="Polar residues" evidence="1">
    <location>
        <begin position="63"/>
        <end position="72"/>
    </location>
</feature>
<keyword evidence="3" id="KW-1185">Reference proteome</keyword>
<organism evidence="2 3">
    <name type="scientific">Trichocladium antarcticum</name>
    <dbReference type="NCBI Taxonomy" id="1450529"/>
    <lineage>
        <taxon>Eukaryota</taxon>
        <taxon>Fungi</taxon>
        <taxon>Dikarya</taxon>
        <taxon>Ascomycota</taxon>
        <taxon>Pezizomycotina</taxon>
        <taxon>Sordariomycetes</taxon>
        <taxon>Sordariomycetidae</taxon>
        <taxon>Sordariales</taxon>
        <taxon>Chaetomiaceae</taxon>
        <taxon>Trichocladium</taxon>
    </lineage>
</organism>
<dbReference type="AlphaFoldDB" id="A0AAN6UTY5"/>
<feature type="compositionally biased region" description="Low complexity" evidence="1">
    <location>
        <begin position="204"/>
        <end position="218"/>
    </location>
</feature>
<protein>
    <submittedName>
        <fullName evidence="2">Uncharacterized protein</fullName>
    </submittedName>
</protein>